<proteinExistence type="predicted"/>
<dbReference type="RefSeq" id="WP_188707277.1">
    <property type="nucleotide sequence ID" value="NZ_BMIG01000003.1"/>
</dbReference>
<dbReference type="GO" id="GO:0005737">
    <property type="term" value="C:cytoplasm"/>
    <property type="evidence" value="ECO:0007669"/>
    <property type="project" value="TreeGrafter"/>
</dbReference>
<evidence type="ECO:0000256" key="4">
    <source>
        <dbReference type="ARBA" id="ARBA00022842"/>
    </source>
</evidence>
<dbReference type="GO" id="GO:0046872">
    <property type="term" value="F:metal ion binding"/>
    <property type="evidence" value="ECO:0007669"/>
    <property type="project" value="UniProtKB-KW"/>
</dbReference>
<comment type="caution">
    <text evidence="7">The sequence shown here is derived from an EMBL/GenBank/DDBJ whole genome shotgun (WGS) entry which is preliminary data.</text>
</comment>
<evidence type="ECO:0000256" key="1">
    <source>
        <dbReference type="ARBA" id="ARBA00004948"/>
    </source>
</evidence>
<accession>A0A916SAZ9</accession>
<protein>
    <recommendedName>
        <fullName evidence="6">Thiamine phosphate synthase/TenI domain-containing protein</fullName>
    </recommendedName>
</protein>
<dbReference type="GO" id="GO:0009228">
    <property type="term" value="P:thiamine biosynthetic process"/>
    <property type="evidence" value="ECO:0007669"/>
    <property type="project" value="UniProtKB-KW"/>
</dbReference>
<dbReference type="InterPro" id="IPR022998">
    <property type="entry name" value="ThiamineP_synth_TenI"/>
</dbReference>
<reference evidence="7" key="1">
    <citation type="journal article" date="2014" name="Int. J. Syst. Evol. Microbiol.">
        <title>Complete genome sequence of Corynebacterium casei LMG S-19264T (=DSM 44701T), isolated from a smear-ripened cheese.</title>
        <authorList>
            <consortium name="US DOE Joint Genome Institute (JGI-PGF)"/>
            <person name="Walter F."/>
            <person name="Albersmeier A."/>
            <person name="Kalinowski J."/>
            <person name="Ruckert C."/>
        </authorList>
    </citation>
    <scope>NUCLEOTIDE SEQUENCE</scope>
    <source>
        <strain evidence="7">CGMCC 1.15322</strain>
    </source>
</reference>
<evidence type="ECO:0000256" key="5">
    <source>
        <dbReference type="ARBA" id="ARBA00022977"/>
    </source>
</evidence>
<keyword evidence="5" id="KW-0784">Thiamine biosynthesis</keyword>
<reference evidence="7" key="2">
    <citation type="submission" date="2020-09" db="EMBL/GenBank/DDBJ databases">
        <authorList>
            <person name="Sun Q."/>
            <person name="Zhou Y."/>
        </authorList>
    </citation>
    <scope>NUCLEOTIDE SEQUENCE</scope>
    <source>
        <strain evidence="7">CGMCC 1.15322</strain>
    </source>
</reference>
<dbReference type="Proteomes" id="UP000620596">
    <property type="component" value="Unassembled WGS sequence"/>
</dbReference>
<evidence type="ECO:0000256" key="2">
    <source>
        <dbReference type="ARBA" id="ARBA00022679"/>
    </source>
</evidence>
<dbReference type="InterPro" id="IPR036206">
    <property type="entry name" value="ThiamineP_synth_sf"/>
</dbReference>
<dbReference type="PANTHER" id="PTHR20857:SF15">
    <property type="entry name" value="THIAMINE-PHOSPHATE SYNTHASE"/>
    <property type="match status" value="1"/>
</dbReference>
<gene>
    <name evidence="7" type="ORF">GCM10011496_10270</name>
</gene>
<evidence type="ECO:0000259" key="6">
    <source>
        <dbReference type="Pfam" id="PF02581"/>
    </source>
</evidence>
<dbReference type="EMBL" id="BMIG01000003">
    <property type="protein sequence ID" value="GGA91322.1"/>
    <property type="molecule type" value="Genomic_DNA"/>
</dbReference>
<keyword evidence="8" id="KW-1185">Reference proteome</keyword>
<dbReference type="SUPFAM" id="SSF51391">
    <property type="entry name" value="Thiamin phosphate synthase"/>
    <property type="match status" value="1"/>
</dbReference>
<dbReference type="Pfam" id="PF02581">
    <property type="entry name" value="TMP-TENI"/>
    <property type="match status" value="1"/>
</dbReference>
<keyword evidence="3" id="KW-0479">Metal-binding</keyword>
<keyword evidence="4" id="KW-0460">Magnesium</keyword>
<dbReference type="AlphaFoldDB" id="A0A916SAZ9"/>
<keyword evidence="2" id="KW-0808">Transferase</keyword>
<evidence type="ECO:0000313" key="7">
    <source>
        <dbReference type="EMBL" id="GGA91322.1"/>
    </source>
</evidence>
<sequence length="397" mass="42162">MNRTVWTFAVNLKEIQQRLDQTSASPGPALLCLSHNEAAKLLRVSALDSPEAVMRAAARLRVAVGEAVVITGDGVDYADTPQASGWLSPSSTPGPHKPHPEADTIFADAATQALARGFVAMETIVMAWMTRNDALSQHAGTGLLQPRPDFAQRSSNLPFFSLPHASSVSGFAALSDADLGVYAVVYSADWVTRVVSAGVRTVQLRIKDAEGQQHRAMVRQEIRQSIDATTAAGAQLFINDHWRLAIEEGAYGVHLGQEDLHIADLAAIRQAGLRLGISTHAYWEVCRAWALQPSYIACGPVHPTQAKAMPWIPQGNGNLAYWCKLLPTPVVGIAGMDVARMEEAAACGAAGVAVISAITAAVSPEAAIAELQQALQRGRSGPAMPVPLQPRPTLAAN</sequence>
<dbReference type="InterPro" id="IPR013785">
    <property type="entry name" value="Aldolase_TIM"/>
</dbReference>
<feature type="domain" description="Thiamine phosphate synthase/TenI" evidence="6">
    <location>
        <begin position="188"/>
        <end position="358"/>
    </location>
</feature>
<dbReference type="PANTHER" id="PTHR20857">
    <property type="entry name" value="THIAMINE-PHOSPHATE PYROPHOSPHORYLASE"/>
    <property type="match status" value="1"/>
</dbReference>
<organism evidence="7 8">
    <name type="scientific">Polaromonas eurypsychrophila</name>
    <dbReference type="NCBI Taxonomy" id="1614635"/>
    <lineage>
        <taxon>Bacteria</taxon>
        <taxon>Pseudomonadati</taxon>
        <taxon>Pseudomonadota</taxon>
        <taxon>Betaproteobacteria</taxon>
        <taxon>Burkholderiales</taxon>
        <taxon>Comamonadaceae</taxon>
        <taxon>Polaromonas</taxon>
    </lineage>
</organism>
<comment type="pathway">
    <text evidence="1">Cofactor biosynthesis; thiamine diphosphate biosynthesis.</text>
</comment>
<dbReference type="FunFam" id="3.20.20.70:FF:000064">
    <property type="entry name" value="Thiamine-phosphate synthase"/>
    <property type="match status" value="1"/>
</dbReference>
<dbReference type="CDD" id="cd00564">
    <property type="entry name" value="TMP_TenI"/>
    <property type="match status" value="1"/>
</dbReference>
<evidence type="ECO:0000256" key="3">
    <source>
        <dbReference type="ARBA" id="ARBA00022723"/>
    </source>
</evidence>
<dbReference type="GO" id="GO:0004789">
    <property type="term" value="F:thiamine-phosphate diphosphorylase activity"/>
    <property type="evidence" value="ECO:0007669"/>
    <property type="project" value="TreeGrafter"/>
</dbReference>
<dbReference type="Gene3D" id="3.20.20.70">
    <property type="entry name" value="Aldolase class I"/>
    <property type="match status" value="1"/>
</dbReference>
<evidence type="ECO:0000313" key="8">
    <source>
        <dbReference type="Proteomes" id="UP000620596"/>
    </source>
</evidence>
<name>A0A916SAZ9_9BURK</name>